<proteinExistence type="predicted"/>
<accession>A0AAV3R9D2</accession>
<reference evidence="2 3" key="1">
    <citation type="submission" date="2024-01" db="EMBL/GenBank/DDBJ databases">
        <title>The complete chloroplast genome sequence of Lithospermum erythrorhizon: insights into the phylogenetic relationship among Boraginaceae species and the maternal lineages of purple gromwells.</title>
        <authorList>
            <person name="Okada T."/>
            <person name="Watanabe K."/>
        </authorList>
    </citation>
    <scope>NUCLEOTIDE SEQUENCE [LARGE SCALE GENOMIC DNA]</scope>
</reference>
<dbReference type="AlphaFoldDB" id="A0AAV3R9D2"/>
<name>A0AAV3R9D2_LITER</name>
<comment type="caution">
    <text evidence="2">The sequence shown here is derived from an EMBL/GenBank/DDBJ whole genome shotgun (WGS) entry which is preliminary data.</text>
</comment>
<evidence type="ECO:0000313" key="3">
    <source>
        <dbReference type="Proteomes" id="UP001454036"/>
    </source>
</evidence>
<organism evidence="2 3">
    <name type="scientific">Lithospermum erythrorhizon</name>
    <name type="common">Purple gromwell</name>
    <name type="synonym">Lithospermum officinale var. erythrorhizon</name>
    <dbReference type="NCBI Taxonomy" id="34254"/>
    <lineage>
        <taxon>Eukaryota</taxon>
        <taxon>Viridiplantae</taxon>
        <taxon>Streptophyta</taxon>
        <taxon>Embryophyta</taxon>
        <taxon>Tracheophyta</taxon>
        <taxon>Spermatophyta</taxon>
        <taxon>Magnoliopsida</taxon>
        <taxon>eudicotyledons</taxon>
        <taxon>Gunneridae</taxon>
        <taxon>Pentapetalae</taxon>
        <taxon>asterids</taxon>
        <taxon>lamiids</taxon>
        <taxon>Boraginales</taxon>
        <taxon>Boraginaceae</taxon>
        <taxon>Boraginoideae</taxon>
        <taxon>Lithospermeae</taxon>
        <taxon>Lithospermum</taxon>
    </lineage>
</organism>
<dbReference type="Proteomes" id="UP001454036">
    <property type="component" value="Unassembled WGS sequence"/>
</dbReference>
<evidence type="ECO:0000256" key="1">
    <source>
        <dbReference type="SAM" id="MobiDB-lite"/>
    </source>
</evidence>
<gene>
    <name evidence="2" type="ORF">LIER_26292</name>
</gene>
<dbReference type="EMBL" id="BAABME010008141">
    <property type="protein sequence ID" value="GAA0172470.1"/>
    <property type="molecule type" value="Genomic_DNA"/>
</dbReference>
<evidence type="ECO:0000313" key="2">
    <source>
        <dbReference type="EMBL" id="GAA0172470.1"/>
    </source>
</evidence>
<feature type="region of interest" description="Disordered" evidence="1">
    <location>
        <begin position="1"/>
        <end position="43"/>
    </location>
</feature>
<sequence>MEVSSVLEEGEETHTHTSPVRRGNEPAMGQQSLHEATTHEVAAPTPSLDAVAALQRQVEVLSARVVGQTMRGTNKVLAGLAHFSPDMRGAIMLAGLKLPGFTTFTGKTDPEEHITEFQSQMSFHQPDSKSPQLLARPVAGDVLWLYLAISESEAGLLRQPDDEGCGDQVSLRGKAGLCLNCDGQEVEAVF</sequence>
<protein>
    <submittedName>
        <fullName evidence="2">Uncharacterized protein</fullName>
    </submittedName>
</protein>
<keyword evidence="3" id="KW-1185">Reference proteome</keyword>